<organism evidence="2 3">
    <name type="scientific">Frankia umida</name>
    <dbReference type="NCBI Taxonomy" id="573489"/>
    <lineage>
        <taxon>Bacteria</taxon>
        <taxon>Bacillati</taxon>
        <taxon>Actinomycetota</taxon>
        <taxon>Actinomycetes</taxon>
        <taxon>Frankiales</taxon>
        <taxon>Frankiaceae</taxon>
        <taxon>Frankia</taxon>
    </lineage>
</organism>
<evidence type="ECO:0000256" key="1">
    <source>
        <dbReference type="SAM" id="MobiDB-lite"/>
    </source>
</evidence>
<evidence type="ECO:0000313" key="2">
    <source>
        <dbReference type="EMBL" id="MCK9875514.1"/>
    </source>
</evidence>
<feature type="region of interest" description="Disordered" evidence="1">
    <location>
        <begin position="117"/>
        <end position="137"/>
    </location>
</feature>
<dbReference type="RefSeq" id="WP_248823955.1">
    <property type="nucleotide sequence ID" value="NZ_JALKFT010000005.1"/>
</dbReference>
<proteinExistence type="predicted"/>
<dbReference type="InterPro" id="IPR043737">
    <property type="entry name" value="DUF5682"/>
</dbReference>
<sequence length="862" mass="89521">MGVTVLGVRHHGPGSARMVRAALTELAPDLILVEGPPEGNDALTHLGALTPPVALTAYAVDEPRDAAFWPFAEFSPEWQALRYGQAAGVPTRFIDLPFGHDLALRRRAAAETTIQVAAAATPEPRATPTSTDGGDTGGDASGFCGLDLAADPLGWLAFAAGHDDPERFWEDLVEHRRPDTAAAMHSTVPVAGGTPAASGTTMASGTAAVDLFAAVAESMVALREADVAGAGLRQGQDGLRQARDELREAHMRLEIRAASTSADAAQRIAVICGAWHVPALTGRTGQAGRGSVTADRALLRGVRPVRTATTWVPWTHALLATDSGYGAGITSPGWYQHLWAAPDQVTSRWVARVAALLRAADLPASTASAVETVRLAEALAAVRDRTVPGLTELDDAVLAGLCAGDPVPLRVIRERLVIGDVVGMVGPDVPTVPLAADVARAQKRLRLAPNPTERPLRLDLRRDLDRERSALLHRLRLLDVDWGIPAHTSSTGTFAEAWRLAWQPSFALALVSAARHGATVEDAAAAVVAVRIGQAGDLATITELFEQVVLADLPAALTAVSTGLERRAAATGDVAHLMRALTPLARVHRYGDVRGTDTSLVVGLVTSLMTRICAGLPPGCVSLDDDAADAMVTAIDGADAAFTLIAEQDHIGRWHTAVAAVAGQSGGNTLVAGRCTRILSDAGRIDPVELSTRLARALSTAGGAPAEAARWLAGFLGRTGSVLARDPALLALVDSWLCGLAEDDFVVALAPLRRGFAAFSHPERRMIGERVRAGLPQPTQPQPAQAGAVPAPAMAGSAAAPAMADAAVAASAVTSASGQPAGPGLGPATGPAWDFDRVRTVLPTLTILLGLTPMDEDNPHAT</sequence>
<dbReference type="InterPro" id="IPR050458">
    <property type="entry name" value="LolB"/>
</dbReference>
<feature type="compositionally biased region" description="Low complexity" evidence="1">
    <location>
        <begin position="117"/>
        <end position="133"/>
    </location>
</feature>
<evidence type="ECO:0000313" key="3">
    <source>
        <dbReference type="Proteomes" id="UP001201873"/>
    </source>
</evidence>
<dbReference type="Pfam" id="PF18934">
    <property type="entry name" value="DUF5682"/>
    <property type="match status" value="1"/>
</dbReference>
<dbReference type="EMBL" id="JALKFT010000005">
    <property type="protein sequence ID" value="MCK9875514.1"/>
    <property type="molecule type" value="Genomic_DNA"/>
</dbReference>
<keyword evidence="3" id="KW-1185">Reference proteome</keyword>
<reference evidence="2 3" key="1">
    <citation type="submission" date="2022-04" db="EMBL/GenBank/DDBJ databases">
        <title>Genome diversity in the genus Frankia.</title>
        <authorList>
            <person name="Carlos-Shanley C."/>
            <person name="Hahn D."/>
        </authorList>
    </citation>
    <scope>NUCLEOTIDE SEQUENCE [LARGE SCALE GENOMIC DNA]</scope>
    <source>
        <strain evidence="2 3">Ag45/Mut15</strain>
    </source>
</reference>
<dbReference type="PANTHER" id="PTHR30634:SF14">
    <property type="match status" value="1"/>
</dbReference>
<name>A0ABT0JW15_9ACTN</name>
<dbReference type="PANTHER" id="PTHR30634">
    <property type="entry name" value="OUTER MEMBRANE LOLAB LIPOPROTEIN INSERTION APPARATUS"/>
    <property type="match status" value="1"/>
</dbReference>
<accession>A0ABT0JW15</accession>
<gene>
    <name evidence="2" type="ORF">MXD59_06955</name>
</gene>
<protein>
    <submittedName>
        <fullName evidence="2">DUF5682 family protein</fullName>
    </submittedName>
</protein>
<comment type="caution">
    <text evidence="2">The sequence shown here is derived from an EMBL/GenBank/DDBJ whole genome shotgun (WGS) entry which is preliminary data.</text>
</comment>
<dbReference type="Proteomes" id="UP001201873">
    <property type="component" value="Unassembled WGS sequence"/>
</dbReference>